<reference evidence="3 4" key="1">
    <citation type="journal article" date="2021" name="Microbiol. Resour. Announc.">
        <title>Complete Genome Sequences of Two Rhodococcus sp. Strains with Large and Linear Chromosomes, Isolated from Apple Rhizosphere.</title>
        <authorList>
            <person name="Benning S."/>
            <person name="Brugnone N."/>
            <person name="Siani R."/>
            <person name="Kublik S."/>
            <person name="Schloter M."/>
            <person name="Rad V."/>
        </authorList>
    </citation>
    <scope>NUCLEOTIDE SEQUENCE [LARGE SCALE GENOMIC DNA]</scope>
    <source>
        <strain evidence="3 4">R79</strain>
    </source>
</reference>
<dbReference type="InterPro" id="IPR021235">
    <property type="entry name" value="DUF2637"/>
</dbReference>
<feature type="compositionally biased region" description="Basic and acidic residues" evidence="1">
    <location>
        <begin position="198"/>
        <end position="207"/>
    </location>
</feature>
<feature type="region of interest" description="Disordered" evidence="1">
    <location>
        <begin position="190"/>
        <end position="242"/>
    </location>
</feature>
<keyword evidence="2" id="KW-0472">Membrane</keyword>
<keyword evidence="2" id="KW-1133">Transmembrane helix</keyword>
<protein>
    <submittedName>
        <fullName evidence="3">DUF2637 domain-containing protein</fullName>
    </submittedName>
</protein>
<dbReference type="Pfam" id="PF10935">
    <property type="entry name" value="DUF2637"/>
    <property type="match status" value="1"/>
</dbReference>
<reference evidence="3 4" key="2">
    <citation type="journal article" date="2022" name="Arch. Microbiol.">
        <title>Rhodococcus pseudokoreensis sp. nov. isolated from the rhizosphere of young M26 apple rootstocks.</title>
        <authorList>
            <person name="Kampfer P."/>
            <person name="Glaeser S.P."/>
            <person name="Blom J."/>
            <person name="Wolf J."/>
            <person name="Benning S."/>
            <person name="Schloter M."/>
            <person name="Neumann-Schaal M."/>
        </authorList>
    </citation>
    <scope>NUCLEOTIDE SEQUENCE [LARGE SCALE GENOMIC DNA]</scope>
    <source>
        <strain evidence="3 4">R79</strain>
    </source>
</reference>
<feature type="transmembrane region" description="Helical" evidence="2">
    <location>
        <begin position="56"/>
        <end position="77"/>
    </location>
</feature>
<proteinExistence type="predicted"/>
<feature type="region of interest" description="Disordered" evidence="1">
    <location>
        <begin position="311"/>
        <end position="335"/>
    </location>
</feature>
<geneLocation type="plasmid" evidence="3 4">
    <name>unnamed2</name>
</geneLocation>
<evidence type="ECO:0000313" key="3">
    <source>
        <dbReference type="EMBL" id="QSE87921.1"/>
    </source>
</evidence>
<sequence length="335" mass="36357">MTDFSLRAAKIQFYFLIVVLIFATLAAIGITTLSFITSFDALSDFGRRNLMREDRAWMLPVIIDSAIALCTVSAVALNKITGNAKGRNFFVIVATVVVILSVSMNASHAYMAVEEAQRKIAAGIDIGVTPNHPVVAACSAIIAPAIILVCTHGLGLLIKAIGTAYNEYKASEAAAIDQAQFFDYREHELSAHDQATPPREDAKDRASEQLSAEPEYQERTTFDVYPAARAGGSGDGPADEDPAARLRDELQAFIDSADVEDQVKNTARMKLADPDLTFEEIASKLDPPCHTSTAWRKYKKFEALAEKAGFTVPPLPDLSAERGQYDQPQLADATV</sequence>
<feature type="transmembrane region" description="Helical" evidence="2">
    <location>
        <begin position="133"/>
        <end position="158"/>
    </location>
</feature>
<name>A0A974ZRV1_9NOCA</name>
<keyword evidence="3" id="KW-0614">Plasmid</keyword>
<evidence type="ECO:0000256" key="2">
    <source>
        <dbReference type="SAM" id="Phobius"/>
    </source>
</evidence>
<evidence type="ECO:0000313" key="4">
    <source>
        <dbReference type="Proteomes" id="UP000662986"/>
    </source>
</evidence>
<feature type="transmembrane region" description="Helical" evidence="2">
    <location>
        <begin position="12"/>
        <end position="36"/>
    </location>
</feature>
<dbReference type="Proteomes" id="UP000662986">
    <property type="component" value="Plasmid unnamed2"/>
</dbReference>
<organism evidence="3 4">
    <name type="scientific">Rhodococcus pseudokoreensis</name>
    <dbReference type="NCBI Taxonomy" id="2811421"/>
    <lineage>
        <taxon>Bacteria</taxon>
        <taxon>Bacillati</taxon>
        <taxon>Actinomycetota</taxon>
        <taxon>Actinomycetes</taxon>
        <taxon>Mycobacteriales</taxon>
        <taxon>Nocardiaceae</taxon>
        <taxon>Rhodococcus</taxon>
    </lineage>
</organism>
<accession>A0A974ZRV1</accession>
<keyword evidence="2" id="KW-0812">Transmembrane</keyword>
<keyword evidence="4" id="KW-1185">Reference proteome</keyword>
<gene>
    <name evidence="3" type="ORF">JWS13_04215</name>
</gene>
<dbReference type="RefSeq" id="WP_206004681.1">
    <property type="nucleotide sequence ID" value="NZ_CP070617.1"/>
</dbReference>
<evidence type="ECO:0000256" key="1">
    <source>
        <dbReference type="SAM" id="MobiDB-lite"/>
    </source>
</evidence>
<dbReference type="EMBL" id="CP070617">
    <property type="protein sequence ID" value="QSE87921.1"/>
    <property type="molecule type" value="Genomic_DNA"/>
</dbReference>
<feature type="transmembrane region" description="Helical" evidence="2">
    <location>
        <begin position="89"/>
        <end position="113"/>
    </location>
</feature>